<dbReference type="Pfam" id="PF14484">
    <property type="entry name" value="FISNA"/>
    <property type="match status" value="1"/>
</dbReference>
<keyword evidence="5" id="KW-0547">Nucleotide-binding</keyword>
<reference evidence="9" key="2">
    <citation type="submission" date="2025-08" db="UniProtKB">
        <authorList>
            <consortium name="Ensembl"/>
        </authorList>
    </citation>
    <scope>IDENTIFICATION</scope>
</reference>
<dbReference type="SUPFAM" id="SSF52047">
    <property type="entry name" value="RNI-like"/>
    <property type="match status" value="1"/>
</dbReference>
<evidence type="ECO:0000256" key="5">
    <source>
        <dbReference type="ARBA" id="ARBA00022741"/>
    </source>
</evidence>
<evidence type="ECO:0000256" key="1">
    <source>
        <dbReference type="ARBA" id="ARBA00004496"/>
    </source>
</evidence>
<dbReference type="InterPro" id="IPR041075">
    <property type="entry name" value="NOD1/2_WH"/>
</dbReference>
<dbReference type="SMART" id="SM00368">
    <property type="entry name" value="LRR_RI"/>
    <property type="match status" value="4"/>
</dbReference>
<evidence type="ECO:0000256" key="2">
    <source>
        <dbReference type="ARBA" id="ARBA00022490"/>
    </source>
</evidence>
<accession>A0AAQ4Q5H2</accession>
<evidence type="ECO:0000313" key="9">
    <source>
        <dbReference type="Ensembl" id="ENSGACP00000046172.1"/>
    </source>
</evidence>
<dbReference type="InterPro" id="IPR041267">
    <property type="entry name" value="NLRP_HD2"/>
</dbReference>
<proteinExistence type="predicted"/>
<dbReference type="Gene3D" id="3.80.10.10">
    <property type="entry name" value="Ribonuclease Inhibitor"/>
    <property type="match status" value="1"/>
</dbReference>
<feature type="compositionally biased region" description="Polar residues" evidence="7">
    <location>
        <begin position="29"/>
        <end position="40"/>
    </location>
</feature>
<feature type="domain" description="NACHT" evidence="8">
    <location>
        <begin position="209"/>
        <end position="343"/>
    </location>
</feature>
<organism evidence="9 10">
    <name type="scientific">Gasterosteus aculeatus aculeatus</name>
    <name type="common">three-spined stickleback</name>
    <dbReference type="NCBI Taxonomy" id="481459"/>
    <lineage>
        <taxon>Eukaryota</taxon>
        <taxon>Metazoa</taxon>
        <taxon>Chordata</taxon>
        <taxon>Craniata</taxon>
        <taxon>Vertebrata</taxon>
        <taxon>Euteleostomi</taxon>
        <taxon>Actinopterygii</taxon>
        <taxon>Neopterygii</taxon>
        <taxon>Teleostei</taxon>
        <taxon>Neoteleostei</taxon>
        <taxon>Acanthomorphata</taxon>
        <taxon>Eupercaria</taxon>
        <taxon>Perciformes</taxon>
        <taxon>Cottioidei</taxon>
        <taxon>Gasterosteales</taxon>
        <taxon>Gasterosteidae</taxon>
        <taxon>Gasterosteus</taxon>
    </lineage>
</organism>
<name>A0AAQ4Q5H2_GASAC</name>
<keyword evidence="2" id="KW-0963">Cytoplasm</keyword>
<keyword evidence="6" id="KW-0067">ATP-binding</keyword>
<dbReference type="Proteomes" id="UP000007635">
    <property type="component" value="Unassembled WGS sequence"/>
</dbReference>
<keyword evidence="3" id="KW-0433">Leucine-rich repeat</keyword>
<dbReference type="GeneTree" id="ENSGT01120000271898"/>
<dbReference type="InterPro" id="IPR029495">
    <property type="entry name" value="NACHT-assoc"/>
</dbReference>
<dbReference type="InterPro" id="IPR001611">
    <property type="entry name" value="Leu-rich_rpt"/>
</dbReference>
<keyword evidence="10" id="KW-1185">Reference proteome</keyword>
<dbReference type="Pfam" id="PF05729">
    <property type="entry name" value="NACHT"/>
    <property type="match status" value="1"/>
</dbReference>
<dbReference type="FunFam" id="3.40.50.300:FF:001524">
    <property type="entry name" value="Si:dkey-126g1.7"/>
    <property type="match status" value="1"/>
</dbReference>
<reference evidence="9" key="3">
    <citation type="submission" date="2025-09" db="UniProtKB">
        <authorList>
            <consortium name="Ensembl"/>
        </authorList>
    </citation>
    <scope>IDENTIFICATION</scope>
</reference>
<dbReference type="InterPro" id="IPR051261">
    <property type="entry name" value="NLR"/>
</dbReference>
<evidence type="ECO:0000313" key="10">
    <source>
        <dbReference type="Proteomes" id="UP000007635"/>
    </source>
</evidence>
<dbReference type="PANTHER" id="PTHR24106">
    <property type="entry name" value="NACHT, LRR AND CARD DOMAINS-CONTAINING"/>
    <property type="match status" value="1"/>
</dbReference>
<comment type="subcellular location">
    <subcellularLocation>
        <location evidence="1">Cytoplasm</location>
    </subcellularLocation>
</comment>
<keyword evidence="4" id="KW-0677">Repeat</keyword>
<dbReference type="InterPro" id="IPR007111">
    <property type="entry name" value="NACHT_NTPase"/>
</dbReference>
<dbReference type="InterPro" id="IPR032675">
    <property type="entry name" value="LRR_dom_sf"/>
</dbReference>
<dbReference type="Gene3D" id="3.40.50.300">
    <property type="entry name" value="P-loop containing nucleotide triphosphate hydrolases"/>
    <property type="match status" value="1"/>
</dbReference>
<evidence type="ECO:0000259" key="8">
    <source>
        <dbReference type="PROSITE" id="PS50837"/>
    </source>
</evidence>
<feature type="region of interest" description="Disordered" evidence="7">
    <location>
        <begin position="1"/>
        <end position="40"/>
    </location>
</feature>
<evidence type="ECO:0000256" key="3">
    <source>
        <dbReference type="ARBA" id="ARBA00022614"/>
    </source>
</evidence>
<protein>
    <recommendedName>
        <fullName evidence="8">NACHT domain-containing protein</fullName>
    </recommendedName>
</protein>
<dbReference type="AlphaFoldDB" id="A0AAQ4Q5H2"/>
<evidence type="ECO:0000256" key="6">
    <source>
        <dbReference type="ARBA" id="ARBA00022840"/>
    </source>
</evidence>
<dbReference type="GO" id="GO:0005737">
    <property type="term" value="C:cytoplasm"/>
    <property type="evidence" value="ECO:0007669"/>
    <property type="project" value="UniProtKB-SubCell"/>
</dbReference>
<dbReference type="PROSITE" id="PS50837">
    <property type="entry name" value="NACHT"/>
    <property type="match status" value="1"/>
</dbReference>
<evidence type="ECO:0000256" key="4">
    <source>
        <dbReference type="ARBA" id="ARBA00022737"/>
    </source>
</evidence>
<dbReference type="Pfam" id="PF17779">
    <property type="entry name" value="WHD_NOD2"/>
    <property type="match status" value="1"/>
</dbReference>
<dbReference type="InterPro" id="IPR027417">
    <property type="entry name" value="P-loop_NTPase"/>
</dbReference>
<dbReference type="GO" id="GO:0005524">
    <property type="term" value="F:ATP binding"/>
    <property type="evidence" value="ECO:0007669"/>
    <property type="project" value="UniProtKB-KW"/>
</dbReference>
<sequence>MNSNRSMEPPLLFKDVGSSVDAREDQESSEVPTGPSAQQHQTHLDSIFMLLEENILTFVKNELKKLQKVVSSDYPECLEKEEVLDEEQRRSREAFVKISVHFLRRMKQEELAERLQSRLHAAVCQRELKSNLKKKFQCVFEGIAKAGNTTLLNEIFTELYITEGGTAEVNEEHEVRQIETASRKPARPETTIRQEDLLKASAGGEEPIRTVMTKGVAGIGKTVLTQKFTLDWAEDKDHQDIQFTFPFTFRELNLLREKKYSLVGLVHHFFSETRAAGICRFEEFQVVFIFDGLDECRLPLDFHKNEILTDVTELASVDVLLTNLIRGKLLPSARLWITTRPAAANQIPPECVGMVTEVRGFTDPQKEEYFRKRFRGEEQASKIISHIKTSRSLHIMCHIPVFCWITATVLEEVLKTREGGELPKSLTEMYIHFLVVQSKVKKVKYDGGAETDPHWSPESRKMIESLGKLAFDQLQKGNLVFYESDLTECGIDIRAASVYSGVFTQIFREERRLYQDKVFCFVHLSVQEFLAAFHVHLTFFSSGVNLLSDEQQQTTSLWSKVFEDKPEPMRLYQSAVDKALQSPNGHLDLFLRFLLGLSLETNQTLLRGLLTQTGSRSQTNQETVQYIKKTISENVSPEKSINLFHCLNELNDISLVEEIQQSLRSGRLSTNKLSPAQWSALVFILLSSEEDLEVFDLKKYSASEEALLRLLPVVKASNKVLLSDCNLSERSCDALSSVLSSQSSSLRELDLSNNHLQDSGVKLLSAGLKSPHCELETLRLSGCLITEEGCASLASALSFNPSHLRELDLSYNHPGDSGVKLLSAGLEDPHWRLETLRPSTQTEVVRNSSQDEPEQGGR</sequence>
<dbReference type="Pfam" id="PF13516">
    <property type="entry name" value="LRR_6"/>
    <property type="match status" value="2"/>
</dbReference>
<dbReference type="Pfam" id="PF17776">
    <property type="entry name" value="NLRC4_HD2"/>
    <property type="match status" value="1"/>
</dbReference>
<dbReference type="SMART" id="SM01288">
    <property type="entry name" value="FISNA"/>
    <property type="match status" value="1"/>
</dbReference>
<dbReference type="PROSITE" id="PS51450">
    <property type="entry name" value="LRR"/>
    <property type="match status" value="1"/>
</dbReference>
<reference evidence="9 10" key="1">
    <citation type="journal article" date="2021" name="G3 (Bethesda)">
        <title>Improved contiguity of the threespine stickleback genome using long-read sequencing.</title>
        <authorList>
            <person name="Nath S."/>
            <person name="Shaw D.E."/>
            <person name="White M.A."/>
        </authorList>
    </citation>
    <scope>NUCLEOTIDE SEQUENCE [LARGE SCALE GENOMIC DNA]</scope>
    <source>
        <strain evidence="9 10">Lake Benthic</strain>
    </source>
</reference>
<dbReference type="Ensembl" id="ENSGACT00000038668.1">
    <property type="protein sequence ID" value="ENSGACP00000046172.1"/>
    <property type="gene ID" value="ENSGACG00000030027.1"/>
</dbReference>
<evidence type="ECO:0000256" key="7">
    <source>
        <dbReference type="SAM" id="MobiDB-lite"/>
    </source>
</evidence>